<reference evidence="1 2" key="1">
    <citation type="submission" date="2012-07" db="EMBL/GenBank/DDBJ databases">
        <title>Genome sequence of Brachyspira sp. 30446, isolated from a pig with mucohaemorrhagic colitis.</title>
        <authorList>
            <person name="Rubin J.E."/>
            <person name="Fernando C."/>
            <person name="Harding J.C.S."/>
            <person name="Hill J.E."/>
        </authorList>
    </citation>
    <scope>NUCLEOTIDE SEQUENCE [LARGE SCALE GENOMIC DNA]</scope>
    <source>
        <strain evidence="1 2">30446</strain>
    </source>
</reference>
<proteinExistence type="predicted"/>
<sequence length="95" mass="11352">MKKTILFIMILINSFTIVFAYQYESNTNETEPNYGEIFFKKLFEEAVEKGLEMAIDKGLEIINNRIEIERLNSYIKDKKEKEAYQLLTKLIYEKK</sequence>
<dbReference type="Proteomes" id="UP000011663">
    <property type="component" value="Unassembled WGS sequence"/>
</dbReference>
<accession>A0A2U4F4R1</accession>
<evidence type="ECO:0000313" key="2">
    <source>
        <dbReference type="Proteomes" id="UP000011663"/>
    </source>
</evidence>
<dbReference type="GeneID" id="66488954"/>
<dbReference type="EMBL" id="ALNZ01000035">
    <property type="protein sequence ID" value="EKV55920.1"/>
    <property type="molecule type" value="Genomic_DNA"/>
</dbReference>
<organism evidence="1 2">
    <name type="scientific">Brachyspira hampsonii 30446</name>
    <dbReference type="NCBI Taxonomy" id="1289135"/>
    <lineage>
        <taxon>Bacteria</taxon>
        <taxon>Pseudomonadati</taxon>
        <taxon>Spirochaetota</taxon>
        <taxon>Spirochaetia</taxon>
        <taxon>Brachyspirales</taxon>
        <taxon>Brachyspiraceae</taxon>
        <taxon>Brachyspira</taxon>
    </lineage>
</organism>
<evidence type="ECO:0000313" key="1">
    <source>
        <dbReference type="EMBL" id="EKV55920.1"/>
    </source>
</evidence>
<gene>
    <name evidence="1" type="ORF">A966_12783</name>
</gene>
<comment type="caution">
    <text evidence="1">The sequence shown here is derived from an EMBL/GenBank/DDBJ whole genome shotgun (WGS) entry which is preliminary data.</text>
</comment>
<protein>
    <submittedName>
        <fullName evidence="1">Uncharacterized protein</fullName>
    </submittedName>
</protein>
<name>A0A2U4F4R1_9SPIR</name>
<dbReference type="AlphaFoldDB" id="A0A2U4F4R1"/>
<dbReference type="RefSeq" id="WP_008726066.1">
    <property type="nucleotide sequence ID" value="NZ_JH994111.1"/>
</dbReference>